<feature type="transmembrane region" description="Helical" evidence="1">
    <location>
        <begin position="97"/>
        <end position="115"/>
    </location>
</feature>
<feature type="transmembrane region" description="Helical" evidence="1">
    <location>
        <begin position="121"/>
        <end position="139"/>
    </location>
</feature>
<feature type="transmembrane region" description="Helical" evidence="1">
    <location>
        <begin position="160"/>
        <end position="177"/>
    </location>
</feature>
<feature type="transmembrane region" description="Helical" evidence="1">
    <location>
        <begin position="189"/>
        <end position="209"/>
    </location>
</feature>
<keyword evidence="1" id="KW-0812">Transmembrane</keyword>
<reference evidence="3 4" key="1">
    <citation type="submission" date="2018-05" db="EMBL/GenBank/DDBJ databases">
        <title>Genomic Encyclopedia of Archaeal and Bacterial Type Strains, Phase II (KMG-II): from individual species to whole genera.</title>
        <authorList>
            <person name="Goeker M."/>
        </authorList>
    </citation>
    <scope>NUCLEOTIDE SEQUENCE [LARGE SCALE GENOMIC DNA]</scope>
    <source>
        <strain evidence="3 4">DSM 23514</strain>
    </source>
</reference>
<reference evidence="2 5" key="2">
    <citation type="submission" date="2020-07" db="EMBL/GenBank/DDBJ databases">
        <title>The draft genome sequence of Maribacter polysiphoniae KCTC 22021.</title>
        <authorList>
            <person name="Mu L."/>
        </authorList>
    </citation>
    <scope>NUCLEOTIDE SEQUENCE [LARGE SCALE GENOMIC DNA]</scope>
    <source>
        <strain evidence="2 5">KCTC 22021</strain>
    </source>
</reference>
<evidence type="ECO:0000256" key="1">
    <source>
        <dbReference type="SAM" id="Phobius"/>
    </source>
</evidence>
<dbReference type="Proteomes" id="UP000651837">
    <property type="component" value="Unassembled WGS sequence"/>
</dbReference>
<dbReference type="RefSeq" id="WP_109648400.1">
    <property type="nucleotide sequence ID" value="NZ_JACWLN010000002.1"/>
</dbReference>
<name>A0A316EQW1_9FLAO</name>
<dbReference type="AlphaFoldDB" id="A0A316EQW1"/>
<keyword evidence="1" id="KW-0472">Membrane</keyword>
<evidence type="ECO:0000313" key="5">
    <source>
        <dbReference type="Proteomes" id="UP000651837"/>
    </source>
</evidence>
<proteinExistence type="predicted"/>
<dbReference type="EMBL" id="QGGQ01000001">
    <property type="protein sequence ID" value="PWK25450.1"/>
    <property type="molecule type" value="Genomic_DNA"/>
</dbReference>
<dbReference type="EMBL" id="JACWLN010000002">
    <property type="protein sequence ID" value="MBD1259993.1"/>
    <property type="molecule type" value="Genomic_DNA"/>
</dbReference>
<dbReference type="OrthoDB" id="662673at2"/>
<comment type="caution">
    <text evidence="3">The sequence shown here is derived from an EMBL/GenBank/DDBJ whole genome shotgun (WGS) entry which is preliminary data.</text>
</comment>
<evidence type="ECO:0000313" key="2">
    <source>
        <dbReference type="EMBL" id="MBD1259993.1"/>
    </source>
</evidence>
<organism evidence="3 4">
    <name type="scientific">Maribacter polysiphoniae</name>
    <dbReference type="NCBI Taxonomy" id="429344"/>
    <lineage>
        <taxon>Bacteria</taxon>
        <taxon>Pseudomonadati</taxon>
        <taxon>Bacteroidota</taxon>
        <taxon>Flavobacteriia</taxon>
        <taxon>Flavobacteriales</taxon>
        <taxon>Flavobacteriaceae</taxon>
        <taxon>Maribacter</taxon>
    </lineage>
</organism>
<keyword evidence="5" id="KW-1185">Reference proteome</keyword>
<accession>A0A316EQW1</accession>
<evidence type="ECO:0000313" key="4">
    <source>
        <dbReference type="Proteomes" id="UP000245667"/>
    </source>
</evidence>
<dbReference type="Proteomes" id="UP000245667">
    <property type="component" value="Unassembled WGS sequence"/>
</dbReference>
<protein>
    <submittedName>
        <fullName evidence="3">Uncharacterized protein</fullName>
    </submittedName>
</protein>
<evidence type="ECO:0000313" key="3">
    <source>
        <dbReference type="EMBL" id="PWK25450.1"/>
    </source>
</evidence>
<keyword evidence="1" id="KW-1133">Transmembrane helix</keyword>
<gene>
    <name evidence="2" type="ORF">HZY62_05290</name>
    <name evidence="3" type="ORF">LX92_00189</name>
</gene>
<sequence length="230" mass="27333">MKLTQDQIQELFKFTRKHYVEYYDVQLELVDHLANGIEEVMVQRPQLTFKEALDLEFKKFGVFGFYDVIKKKSDAMHKRYWKIFFRFYKEYFKLPKVLMLFAASTLLFLVLRALPVETSKYIPGLAILIVLVLFLINVFRNRRKQRSKTRKWLLEDMIAANGNIFIYLNFALQILLFPNLIKWPLGSPLGMFMVSFVVVLIGILFHVMVNIIPHKTEELLAETYPEYKMT</sequence>